<sequence length="573" mass="64506">MGEACCKKAFTSEVSPEIFSASEFKPYDETQEVIFPPKLKLCDDLDKEYLVIKGKEVTWYRPTKLKELVLLKQKYPSAKIIIGNTEVGVEVKFKHCIYPVLIQSTQIKELREITVTGNSLKVGSSVTLMELEEAMRDHISIQPEYKTRIFFEAIKMLHWFAGKQIRNVAAIGGNIMTGSPISDMVPVLMAAKTKLNVCSLDGFRQILLDHTFFTGYRRNVIKPEEILVSLEIPFTKKSQYFIAYKQAKRRDDDIAIVNMALNVIFKANSNEILEIHLVYGVDEFPLPDDVPGGMVNYRRSLTLSLFFKAFIHILKQLQIDLPHINQTPLPKKLESASDTFDYKPPKSSQYFQVVPKDQSDKDLIGRPIVHASGFKQVTGEAVYCDDIPHINGELYLALVMATKAHAKIIDIDASKALAIDGVVAFFSAKDILEHNRWIGPVYHDEEVFVSEKVTSQGQSIGAIVAVDQITAQKAARAVIIEYEELEPILVSIEDAIEAKSFLPTTPKSIKQGDANRAFSESDHILEGEVKIGGQEHFYLETHATLAVPKDTDELEVYCSTQHPSEIQNLFLMF</sequence>
<dbReference type="Proteomes" id="UP000729913">
    <property type="component" value="Unassembled WGS sequence"/>
</dbReference>
<dbReference type="InterPro" id="IPR016208">
    <property type="entry name" value="Ald_Oxase/xanthine_DH-like"/>
</dbReference>
<dbReference type="AlphaFoldDB" id="A0A8J5R4H2"/>
<protein>
    <recommendedName>
        <fullName evidence="3">FAD-binding PCMH-type domain-containing protein</fullName>
    </recommendedName>
</protein>
<dbReference type="FunFam" id="3.90.1170.50:FF:000001">
    <property type="entry name" value="Aldehyde oxidase 1"/>
    <property type="match status" value="1"/>
</dbReference>
<reference evidence="4" key="1">
    <citation type="submission" date="2020-03" db="EMBL/GenBank/DDBJ databases">
        <authorList>
            <person name="Chebbi M.A."/>
            <person name="Drezen J.M."/>
        </authorList>
    </citation>
    <scope>NUCLEOTIDE SEQUENCE</scope>
    <source>
        <tissue evidence="4">Whole body</tissue>
    </source>
</reference>
<evidence type="ECO:0000256" key="2">
    <source>
        <dbReference type="ARBA" id="ARBA00023002"/>
    </source>
</evidence>
<keyword evidence="2" id="KW-0560">Oxidoreductase</keyword>
<organism evidence="4 5">
    <name type="scientific">Cotesia typhae</name>
    <dbReference type="NCBI Taxonomy" id="2053667"/>
    <lineage>
        <taxon>Eukaryota</taxon>
        <taxon>Metazoa</taxon>
        <taxon>Ecdysozoa</taxon>
        <taxon>Arthropoda</taxon>
        <taxon>Hexapoda</taxon>
        <taxon>Insecta</taxon>
        <taxon>Pterygota</taxon>
        <taxon>Neoptera</taxon>
        <taxon>Endopterygota</taxon>
        <taxon>Hymenoptera</taxon>
        <taxon>Apocrita</taxon>
        <taxon>Ichneumonoidea</taxon>
        <taxon>Braconidae</taxon>
        <taxon>Microgastrinae</taxon>
        <taxon>Cotesia</taxon>
    </lineage>
</organism>
<dbReference type="GO" id="GO:0071949">
    <property type="term" value="F:FAD binding"/>
    <property type="evidence" value="ECO:0007669"/>
    <property type="project" value="InterPro"/>
</dbReference>
<accession>A0A8J5R4H2</accession>
<dbReference type="Pfam" id="PF03450">
    <property type="entry name" value="CO_deh_flav_C"/>
    <property type="match status" value="1"/>
</dbReference>
<dbReference type="FunFam" id="3.30.43.10:FF:000001">
    <property type="entry name" value="Xanthine dehydrogenase/oxidase"/>
    <property type="match status" value="1"/>
</dbReference>
<dbReference type="FunFam" id="3.30.465.10:FF:000004">
    <property type="entry name" value="Xanthine dehydrogenase/oxidase"/>
    <property type="match status" value="1"/>
</dbReference>
<dbReference type="InterPro" id="IPR016166">
    <property type="entry name" value="FAD-bd_PCMH"/>
</dbReference>
<dbReference type="GO" id="GO:0005506">
    <property type="term" value="F:iron ion binding"/>
    <property type="evidence" value="ECO:0007669"/>
    <property type="project" value="InterPro"/>
</dbReference>
<dbReference type="PANTHER" id="PTHR45444">
    <property type="entry name" value="XANTHINE DEHYDROGENASE"/>
    <property type="match status" value="1"/>
</dbReference>
<gene>
    <name evidence="4" type="ORF">G9C98_002840</name>
</gene>
<dbReference type="Pfam" id="PF01315">
    <property type="entry name" value="Ald_Xan_dh_C"/>
    <property type="match status" value="1"/>
</dbReference>
<dbReference type="InterPro" id="IPR002346">
    <property type="entry name" value="Mopterin_DH_FAD-bd"/>
</dbReference>
<dbReference type="PANTHER" id="PTHR45444:SF3">
    <property type="entry name" value="XANTHINE DEHYDROGENASE"/>
    <property type="match status" value="1"/>
</dbReference>
<keyword evidence="5" id="KW-1185">Reference proteome</keyword>
<evidence type="ECO:0000259" key="3">
    <source>
        <dbReference type="PROSITE" id="PS51387"/>
    </source>
</evidence>
<dbReference type="PROSITE" id="PS51387">
    <property type="entry name" value="FAD_PCMH"/>
    <property type="match status" value="1"/>
</dbReference>
<dbReference type="SMART" id="SM01008">
    <property type="entry name" value="Ald_Xan_dh_C"/>
    <property type="match status" value="1"/>
</dbReference>
<dbReference type="InterPro" id="IPR000674">
    <property type="entry name" value="Ald_Oxase/Xan_DH_a/b"/>
</dbReference>
<dbReference type="Pfam" id="PF00941">
    <property type="entry name" value="FAD_binding_5"/>
    <property type="match status" value="1"/>
</dbReference>
<comment type="cofactor">
    <cofactor evidence="1">
        <name>FAD</name>
        <dbReference type="ChEBI" id="CHEBI:57692"/>
    </cofactor>
</comment>
<name>A0A8J5R4H2_9HYME</name>
<dbReference type="GO" id="GO:0016491">
    <property type="term" value="F:oxidoreductase activity"/>
    <property type="evidence" value="ECO:0007669"/>
    <property type="project" value="UniProtKB-KW"/>
</dbReference>
<comment type="caution">
    <text evidence="4">The sequence shown here is derived from an EMBL/GenBank/DDBJ whole genome shotgun (WGS) entry which is preliminary data.</text>
</comment>
<dbReference type="Pfam" id="PF02738">
    <property type="entry name" value="MoCoBD_1"/>
    <property type="match status" value="1"/>
</dbReference>
<evidence type="ECO:0000313" key="5">
    <source>
        <dbReference type="Proteomes" id="UP000729913"/>
    </source>
</evidence>
<evidence type="ECO:0000313" key="4">
    <source>
        <dbReference type="EMBL" id="KAG8041547.1"/>
    </source>
</evidence>
<dbReference type="SMART" id="SM01092">
    <property type="entry name" value="CO_deh_flav_C"/>
    <property type="match status" value="1"/>
</dbReference>
<reference evidence="4" key="2">
    <citation type="submission" date="2021-04" db="EMBL/GenBank/DDBJ databases">
        <title>Genome-wide patterns of bracovirus chromosomal integration into multiple host tissues during parasitism.</title>
        <authorList>
            <person name="Chebbi M.A.C."/>
        </authorList>
    </citation>
    <scope>NUCLEOTIDE SEQUENCE</scope>
    <source>
        <tissue evidence="4">Whole body</tissue>
    </source>
</reference>
<evidence type="ECO:0000256" key="1">
    <source>
        <dbReference type="ARBA" id="ARBA00001974"/>
    </source>
</evidence>
<dbReference type="EMBL" id="JAAOIC020000016">
    <property type="protein sequence ID" value="KAG8041547.1"/>
    <property type="molecule type" value="Genomic_DNA"/>
</dbReference>
<proteinExistence type="predicted"/>
<dbReference type="InterPro" id="IPR005107">
    <property type="entry name" value="CO_DH_flav_C"/>
</dbReference>
<dbReference type="InterPro" id="IPR008274">
    <property type="entry name" value="AldOxase/xan_DH_MoCoBD1"/>
</dbReference>
<dbReference type="OrthoDB" id="8300278at2759"/>
<feature type="domain" description="FAD-binding PCMH-type" evidence="3">
    <location>
        <begin position="52"/>
        <end position="237"/>
    </location>
</feature>